<keyword evidence="2" id="KW-0067">ATP-binding</keyword>
<evidence type="ECO:0000256" key="1">
    <source>
        <dbReference type="ARBA" id="ARBA00022741"/>
    </source>
</evidence>
<dbReference type="SMART" id="SM00382">
    <property type="entry name" value="AAA"/>
    <property type="match status" value="1"/>
</dbReference>
<dbReference type="AlphaFoldDB" id="A0A0F6W2Q5"/>
<gene>
    <name evidence="5" type="ORF">DB32_002914</name>
</gene>
<dbReference type="SUPFAM" id="SSF52540">
    <property type="entry name" value="P-loop containing nucleoside triphosphate hydrolases"/>
    <property type="match status" value="1"/>
</dbReference>
<dbReference type="PIRSF" id="PIRSF002849">
    <property type="entry name" value="AAA_ATPase_chaperone_MoxR_prd"/>
    <property type="match status" value="1"/>
</dbReference>
<dbReference type="GO" id="GO:0016887">
    <property type="term" value="F:ATP hydrolysis activity"/>
    <property type="evidence" value="ECO:0007669"/>
    <property type="project" value="InterPro"/>
</dbReference>
<comment type="similarity">
    <text evidence="3">Belongs to the MoxR family.</text>
</comment>
<dbReference type="InterPro" id="IPR050764">
    <property type="entry name" value="CbbQ/NirQ/NorQ/GpvN"/>
</dbReference>
<feature type="domain" description="AAA+ ATPase" evidence="4">
    <location>
        <begin position="38"/>
        <end position="179"/>
    </location>
</feature>
<dbReference type="KEGG" id="samy:DB32_002914"/>
<dbReference type="Gene3D" id="1.10.8.80">
    <property type="entry name" value="Magnesium chelatase subunit I, C-Terminal domain"/>
    <property type="match status" value="1"/>
</dbReference>
<accession>A0A0F6W2Q5</accession>
<dbReference type="RefSeq" id="WP_053232997.1">
    <property type="nucleotide sequence ID" value="NZ_CP011125.1"/>
</dbReference>
<dbReference type="EMBL" id="CP011125">
    <property type="protein sequence ID" value="AKF05765.1"/>
    <property type="molecule type" value="Genomic_DNA"/>
</dbReference>
<evidence type="ECO:0000313" key="5">
    <source>
        <dbReference type="EMBL" id="AKF05765.1"/>
    </source>
</evidence>
<dbReference type="OrthoDB" id="9808397at2"/>
<evidence type="ECO:0000259" key="4">
    <source>
        <dbReference type="SMART" id="SM00382"/>
    </source>
</evidence>
<evidence type="ECO:0000256" key="3">
    <source>
        <dbReference type="ARBA" id="ARBA00061607"/>
    </source>
</evidence>
<dbReference type="InterPro" id="IPR003593">
    <property type="entry name" value="AAA+_ATPase"/>
</dbReference>
<dbReference type="Pfam" id="PF17863">
    <property type="entry name" value="AAA_lid_2"/>
    <property type="match status" value="1"/>
</dbReference>
<name>A0A0F6W2Q5_9BACT</name>
<dbReference type="FunFam" id="3.40.50.300:FF:000640">
    <property type="entry name" value="MoxR family ATPase"/>
    <property type="match status" value="1"/>
</dbReference>
<dbReference type="InterPro" id="IPR027417">
    <property type="entry name" value="P-loop_NTPase"/>
</dbReference>
<sequence>MDHVEELASLKRDVAREVRKVVVGQDEAIEGMLVALLAQGHVLLEGVPGTAKTLMVRALAATMGLAFGRIQFTPDLMPSDILGTNVFDFERGRFQLTKGPIFTELLLADEINRAPAKTQSALLEAMQERQVSLDGQRHALGADFTVFATQNPVEQEGTYPLPEAQLDRFLLKIVVGYPSVEDEDRILAHASVGVGSVDVAAAGIDRVATRERIAAVRELGHQVLIEDRVRGYVRELVRATRHTPAILLGAGPRAGVHLLVASRWYAALEGRRFVTPDDVRRALRPVIGHRLVLAPEVELDGLSASEVIERVAATVEVPR</sequence>
<evidence type="ECO:0000256" key="2">
    <source>
        <dbReference type="ARBA" id="ARBA00022840"/>
    </source>
</evidence>
<dbReference type="PANTHER" id="PTHR42759:SF1">
    <property type="entry name" value="MAGNESIUM-CHELATASE SUBUNIT CHLD"/>
    <property type="match status" value="1"/>
</dbReference>
<dbReference type="PANTHER" id="PTHR42759">
    <property type="entry name" value="MOXR FAMILY PROTEIN"/>
    <property type="match status" value="1"/>
</dbReference>
<evidence type="ECO:0000313" key="6">
    <source>
        <dbReference type="Proteomes" id="UP000034883"/>
    </source>
</evidence>
<dbReference type="CDD" id="cd00009">
    <property type="entry name" value="AAA"/>
    <property type="match status" value="1"/>
</dbReference>
<keyword evidence="6" id="KW-1185">Reference proteome</keyword>
<dbReference type="STRING" id="927083.DB32_002914"/>
<dbReference type="InterPro" id="IPR011703">
    <property type="entry name" value="ATPase_AAA-3"/>
</dbReference>
<dbReference type="Proteomes" id="UP000034883">
    <property type="component" value="Chromosome"/>
</dbReference>
<dbReference type="Pfam" id="PF07726">
    <property type="entry name" value="AAA_3"/>
    <property type="match status" value="1"/>
</dbReference>
<proteinExistence type="inferred from homology"/>
<protein>
    <submittedName>
        <fullName evidence="5">MoxR-like ATPase</fullName>
    </submittedName>
</protein>
<organism evidence="5 6">
    <name type="scientific">Sandaracinus amylolyticus</name>
    <dbReference type="NCBI Taxonomy" id="927083"/>
    <lineage>
        <taxon>Bacteria</taxon>
        <taxon>Pseudomonadati</taxon>
        <taxon>Myxococcota</taxon>
        <taxon>Polyangia</taxon>
        <taxon>Polyangiales</taxon>
        <taxon>Sandaracinaceae</taxon>
        <taxon>Sandaracinus</taxon>
    </lineage>
</organism>
<keyword evidence="1" id="KW-0547">Nucleotide-binding</keyword>
<dbReference type="Gene3D" id="3.40.50.300">
    <property type="entry name" value="P-loop containing nucleotide triphosphate hydrolases"/>
    <property type="match status" value="1"/>
</dbReference>
<dbReference type="InterPro" id="IPR041628">
    <property type="entry name" value="ChlI/MoxR_AAA_lid"/>
</dbReference>
<reference evidence="5 6" key="1">
    <citation type="submission" date="2015-03" db="EMBL/GenBank/DDBJ databases">
        <title>Genome assembly of Sandaracinus amylolyticus DSM 53668.</title>
        <authorList>
            <person name="Sharma G."/>
            <person name="Subramanian S."/>
        </authorList>
    </citation>
    <scope>NUCLEOTIDE SEQUENCE [LARGE SCALE GENOMIC DNA]</scope>
    <source>
        <strain evidence="5 6">DSM 53668</strain>
    </source>
</reference>
<dbReference type="GO" id="GO:0005524">
    <property type="term" value="F:ATP binding"/>
    <property type="evidence" value="ECO:0007669"/>
    <property type="project" value="UniProtKB-KW"/>
</dbReference>